<proteinExistence type="predicted"/>
<dbReference type="Proteomes" id="UP001472677">
    <property type="component" value="Unassembled WGS sequence"/>
</dbReference>
<sequence length="92" mass="10669">MLQLHLCECFDNLLSRMTKWMSQQRKRVLPGQLSLQIFKLWRSVLLRYWLIPKSNNVLSCLYTISLGGKLSPFITDVTRIPSLQGNLFVASL</sequence>
<gene>
    <name evidence="1" type="ORF">V6N12_050262</name>
</gene>
<name>A0ABR2GC21_9ROSI</name>
<evidence type="ECO:0000313" key="2">
    <source>
        <dbReference type="Proteomes" id="UP001472677"/>
    </source>
</evidence>
<keyword evidence="2" id="KW-1185">Reference proteome</keyword>
<evidence type="ECO:0000313" key="1">
    <source>
        <dbReference type="EMBL" id="KAK8600408.1"/>
    </source>
</evidence>
<reference evidence="1 2" key="1">
    <citation type="journal article" date="2024" name="G3 (Bethesda)">
        <title>Genome assembly of Hibiscus sabdariffa L. provides insights into metabolisms of medicinal natural products.</title>
        <authorList>
            <person name="Kim T."/>
        </authorList>
    </citation>
    <scope>NUCLEOTIDE SEQUENCE [LARGE SCALE GENOMIC DNA]</scope>
    <source>
        <strain evidence="1">TK-2024</strain>
        <tissue evidence="1">Old leaves</tissue>
    </source>
</reference>
<protein>
    <submittedName>
        <fullName evidence="1">Uncharacterized protein</fullName>
    </submittedName>
</protein>
<organism evidence="1 2">
    <name type="scientific">Hibiscus sabdariffa</name>
    <name type="common">roselle</name>
    <dbReference type="NCBI Taxonomy" id="183260"/>
    <lineage>
        <taxon>Eukaryota</taxon>
        <taxon>Viridiplantae</taxon>
        <taxon>Streptophyta</taxon>
        <taxon>Embryophyta</taxon>
        <taxon>Tracheophyta</taxon>
        <taxon>Spermatophyta</taxon>
        <taxon>Magnoliopsida</taxon>
        <taxon>eudicotyledons</taxon>
        <taxon>Gunneridae</taxon>
        <taxon>Pentapetalae</taxon>
        <taxon>rosids</taxon>
        <taxon>malvids</taxon>
        <taxon>Malvales</taxon>
        <taxon>Malvaceae</taxon>
        <taxon>Malvoideae</taxon>
        <taxon>Hibiscus</taxon>
    </lineage>
</organism>
<comment type="caution">
    <text evidence="1">The sequence shown here is derived from an EMBL/GenBank/DDBJ whole genome shotgun (WGS) entry which is preliminary data.</text>
</comment>
<accession>A0ABR2GC21</accession>
<dbReference type="EMBL" id="JBBPBM010000001">
    <property type="protein sequence ID" value="KAK8600408.1"/>
    <property type="molecule type" value="Genomic_DNA"/>
</dbReference>